<dbReference type="NCBIfam" id="TIGR04183">
    <property type="entry name" value="Por_Secre_tail"/>
    <property type="match status" value="1"/>
</dbReference>
<evidence type="ECO:0000256" key="7">
    <source>
        <dbReference type="ARBA" id="ARBA00022741"/>
    </source>
</evidence>
<keyword evidence="12" id="KW-0829">Tyrosine-protein kinase</keyword>
<keyword evidence="9" id="KW-0067">ATP-binding</keyword>
<keyword evidence="11" id="KW-0472">Membrane</keyword>
<dbReference type="InterPro" id="IPR013783">
    <property type="entry name" value="Ig-like_fold"/>
</dbReference>
<evidence type="ECO:0000256" key="14">
    <source>
        <dbReference type="ARBA" id="ARBA00023170"/>
    </source>
</evidence>
<keyword evidence="13" id="KW-1015">Disulfide bond</keyword>
<proteinExistence type="predicted"/>
<comment type="subcellular location">
    <subcellularLocation>
        <location evidence="1">Cell membrane</location>
        <topology evidence="1">Single-pass type I membrane protein</topology>
    </subcellularLocation>
</comment>
<evidence type="ECO:0000256" key="11">
    <source>
        <dbReference type="ARBA" id="ARBA00023136"/>
    </source>
</evidence>
<protein>
    <recommendedName>
        <fullName evidence="2">receptor protein-tyrosine kinase</fullName>
        <ecNumber evidence="2">2.7.10.1</ecNumber>
    </recommendedName>
</protein>
<sequence>MVAGVSPTQDSLWTVNRFDNAIVKRLHPTIPVETINGFNSLATDPTTGDHYCLMVLDGVPGVVLGTINIQTGICTQIGTGMPDVFKTIAFNANGSLFGITGEVTGTLAPETMYRIDKTSGAVDITPFRGLTPAGDDEVLAYNNDDHYFYRWSGTAPNTWERFDTTGLDVAETLTFTPTPASEVVGALYEGGGEFVTSNAMGEWMMWDALGNIGSSIITFDGPVRGMVTETHMSSISSSGPVAICPGSSVDLTVTGGTGGYQWYKDGMLMSETSATLNVTDPGVYNCVYADVNGVVDSPATGIHVTHLEAPSISVSPLVSICHGITTAMLTYNTSTGFGFSPTPYTYTVPAGVTSVEFELNGGSGGVDTSTMSIHAPGFGGRTTGTLNVTPGDVLTINIGSAGQNGMMGGVPGGMNGGGASAGFGGSGGGASDIRLGGTALSDRVAVAGGGGGCGYDTALHMSVGGGHGGNFTGADGGMNSDITATPATGGDQTAGGIGATYTGALPGGDGSEGFGGAGSIEGISGGGGAGYYGGGGGAFSGGGGGSSFTDPMHVPASAYLQGANMGDGSGNVSYIVPATYTYSINWSGTAITAGFTDVTAATFPTTGSAFPITVPTTADPDTYTGTLVIDNGICTSTHPINVEVKPIPTVNATPDQTPVCNGIATTDVNFSGPLPFTQFNWTNDLNTIGLGDDGTGDILSFTGVNIGTDIDTANIIVTPELNGCFGTPDTFTYVVFPTPVLTNNTGNVCDNEVFNYTATSPTAGTTFVWERTTLPTGLAGAATASGTNTISETFDNTTDDVINVAYTFTLTANGCDNVEVLNVNANPTPRYTLTPLTGSICDGDLFTFVQNSPTPGVTYSWGRPAIAGITPATGSGTGSISEVLNNTTTDPILVTYVDTLRINGCSNLQTVQVSVNPTPTLSSSLTPPSVCNNEVFDYNATTATAGTTITWDRAVIPGISSPAASGPDTVNETHTNTTDNPIDVVYTFTLDANGCSNTQDVTVVVNPTPFLNTSLTPAAICDSSIFDYDPASNTVGATFAWSRAAVANISNPAATGTGNPNERLRNTATFPVAVTYVFTTTIDGCSNAENVSVTVNPRPVLTNTPLTSTICDSSSFVFVPTSATLGTYFHWSRPFVPGIAALPDTGSGAVNHQLVNTTNTNVDVPYTFTLSANGCSRTQDVRVTVRPTPKMSSTLTDSACSGMPYVYTPTTNLIPPVTYAWNRPSVLNISPATASGTNGINETLINSTTGNIDVVYVYTVTVGGTCSKRYDLRVKVRPAAAAPSITTKPASSSLCGSSLFVNFGAPNPPAFGNTYIWSATNAEVYAVGADKQYSLVHFKSAGTATVTLTSSIGATGCQGVATYTVNVGTDSIATPKVIYTNGAFICLLNDVDGFQWGSDDSTTLDSTMYAGETSQSYFNSTPNWTRHYWVMVKKGDCIKKAYYNAPGDNTPRYGGNAGEGATIMRVFPNPANDNVSVEVTTEMEGTMNVELTNMLGQVINKVDADTRKVSMNIASLPAGVYMIDCYLGGVKVGAAKFVKN</sequence>
<keyword evidence="5" id="KW-0812">Transmembrane</keyword>
<accession>A0ABP8NEC4</accession>
<dbReference type="PROSITE" id="PS50835">
    <property type="entry name" value="IG_LIKE"/>
    <property type="match status" value="1"/>
</dbReference>
<evidence type="ECO:0000256" key="1">
    <source>
        <dbReference type="ARBA" id="ARBA00004251"/>
    </source>
</evidence>
<gene>
    <name evidence="17" type="ORF">GCM10023093_14760</name>
</gene>
<evidence type="ECO:0000256" key="2">
    <source>
        <dbReference type="ARBA" id="ARBA00011902"/>
    </source>
</evidence>
<evidence type="ECO:0000256" key="3">
    <source>
        <dbReference type="ARBA" id="ARBA00022475"/>
    </source>
</evidence>
<dbReference type="InterPro" id="IPR026444">
    <property type="entry name" value="Secre_tail"/>
</dbReference>
<evidence type="ECO:0000256" key="10">
    <source>
        <dbReference type="ARBA" id="ARBA00022989"/>
    </source>
</evidence>
<dbReference type="Pfam" id="PF12810">
    <property type="entry name" value="ALK_LTK_GRD"/>
    <property type="match status" value="1"/>
</dbReference>
<dbReference type="Proteomes" id="UP001500067">
    <property type="component" value="Unassembled WGS sequence"/>
</dbReference>
<dbReference type="Pfam" id="PF18962">
    <property type="entry name" value="Por_Secre_tail"/>
    <property type="match status" value="1"/>
</dbReference>
<dbReference type="EMBL" id="BAABFA010000010">
    <property type="protein sequence ID" value="GAA4464436.1"/>
    <property type="molecule type" value="Genomic_DNA"/>
</dbReference>
<keyword evidence="14" id="KW-0675">Receptor</keyword>
<evidence type="ECO:0000256" key="12">
    <source>
        <dbReference type="ARBA" id="ARBA00023137"/>
    </source>
</evidence>
<evidence type="ECO:0000313" key="17">
    <source>
        <dbReference type="EMBL" id="GAA4464436.1"/>
    </source>
</evidence>
<evidence type="ECO:0000256" key="4">
    <source>
        <dbReference type="ARBA" id="ARBA00022679"/>
    </source>
</evidence>
<keyword evidence="4" id="KW-0808">Transferase</keyword>
<dbReference type="Gene3D" id="2.60.40.10">
    <property type="entry name" value="Immunoglobulins"/>
    <property type="match status" value="1"/>
</dbReference>
<evidence type="ECO:0000313" key="18">
    <source>
        <dbReference type="Proteomes" id="UP001500067"/>
    </source>
</evidence>
<organism evidence="17 18">
    <name type="scientific">Nemorincola caseinilytica</name>
    <dbReference type="NCBI Taxonomy" id="2054315"/>
    <lineage>
        <taxon>Bacteria</taxon>
        <taxon>Pseudomonadati</taxon>
        <taxon>Bacteroidota</taxon>
        <taxon>Chitinophagia</taxon>
        <taxon>Chitinophagales</taxon>
        <taxon>Chitinophagaceae</taxon>
        <taxon>Nemorincola</taxon>
    </lineage>
</organism>
<feature type="domain" description="Ig-like" evidence="16">
    <location>
        <begin position="222"/>
        <end position="286"/>
    </location>
</feature>
<evidence type="ECO:0000256" key="9">
    <source>
        <dbReference type="ARBA" id="ARBA00022840"/>
    </source>
</evidence>
<dbReference type="EC" id="2.7.10.1" evidence="2"/>
<dbReference type="InterPro" id="IPR055163">
    <property type="entry name" value="ALK/LTK-like_GRD"/>
</dbReference>
<evidence type="ECO:0000256" key="5">
    <source>
        <dbReference type="ARBA" id="ARBA00022692"/>
    </source>
</evidence>
<keyword evidence="7" id="KW-0547">Nucleotide-binding</keyword>
<reference evidence="18" key="1">
    <citation type="journal article" date="2019" name="Int. J. Syst. Evol. Microbiol.">
        <title>The Global Catalogue of Microorganisms (GCM) 10K type strain sequencing project: providing services to taxonomists for standard genome sequencing and annotation.</title>
        <authorList>
            <consortium name="The Broad Institute Genomics Platform"/>
            <consortium name="The Broad Institute Genome Sequencing Center for Infectious Disease"/>
            <person name="Wu L."/>
            <person name="Ma J."/>
        </authorList>
    </citation>
    <scope>NUCLEOTIDE SEQUENCE [LARGE SCALE GENOMIC DNA]</scope>
    <source>
        <strain evidence="18">JCM 32105</strain>
    </source>
</reference>
<comment type="caution">
    <text evidence="17">The sequence shown here is derived from an EMBL/GenBank/DDBJ whole genome shotgun (WGS) entry which is preliminary data.</text>
</comment>
<evidence type="ECO:0000256" key="13">
    <source>
        <dbReference type="ARBA" id="ARBA00023157"/>
    </source>
</evidence>
<dbReference type="InterPro" id="IPR007110">
    <property type="entry name" value="Ig-like_dom"/>
</dbReference>
<keyword evidence="18" id="KW-1185">Reference proteome</keyword>
<name>A0ABP8NEC4_9BACT</name>
<keyword evidence="6" id="KW-0732">Signal</keyword>
<keyword evidence="10" id="KW-1133">Transmembrane helix</keyword>
<evidence type="ECO:0000256" key="6">
    <source>
        <dbReference type="ARBA" id="ARBA00022729"/>
    </source>
</evidence>
<evidence type="ECO:0000256" key="8">
    <source>
        <dbReference type="ARBA" id="ARBA00022777"/>
    </source>
</evidence>
<keyword evidence="3" id="KW-1003">Cell membrane</keyword>
<evidence type="ECO:0000256" key="15">
    <source>
        <dbReference type="ARBA" id="ARBA00023180"/>
    </source>
</evidence>
<dbReference type="Pfam" id="PF19406">
    <property type="entry name" value="PKD_5"/>
    <property type="match status" value="2"/>
</dbReference>
<keyword evidence="8" id="KW-0418">Kinase</keyword>
<dbReference type="InterPro" id="IPR045828">
    <property type="entry name" value="PKD_Bacteroidetes"/>
</dbReference>
<evidence type="ECO:0000259" key="16">
    <source>
        <dbReference type="PROSITE" id="PS50835"/>
    </source>
</evidence>
<keyword evidence="15" id="KW-0325">Glycoprotein</keyword>